<organism evidence="11 12">
    <name type="scientific">Lachnellula suecica</name>
    <dbReference type="NCBI Taxonomy" id="602035"/>
    <lineage>
        <taxon>Eukaryota</taxon>
        <taxon>Fungi</taxon>
        <taxon>Dikarya</taxon>
        <taxon>Ascomycota</taxon>
        <taxon>Pezizomycotina</taxon>
        <taxon>Leotiomycetes</taxon>
        <taxon>Helotiales</taxon>
        <taxon>Lachnaceae</taxon>
        <taxon>Lachnellula</taxon>
    </lineage>
</organism>
<evidence type="ECO:0000256" key="2">
    <source>
        <dbReference type="ARBA" id="ARBA00004604"/>
    </source>
</evidence>
<dbReference type="InterPro" id="IPR040315">
    <property type="entry name" value="WDR46/Utp7"/>
</dbReference>
<dbReference type="GO" id="GO:0000462">
    <property type="term" value="P:maturation of SSU-rRNA from tricistronic rRNA transcript (SSU-rRNA, 5.8S rRNA, LSU-rRNA)"/>
    <property type="evidence" value="ECO:0007669"/>
    <property type="project" value="TreeGrafter"/>
</dbReference>
<evidence type="ECO:0000313" key="12">
    <source>
        <dbReference type="Proteomes" id="UP000469558"/>
    </source>
</evidence>
<dbReference type="EMBL" id="QGMK01000710">
    <property type="protein sequence ID" value="TVY80312.1"/>
    <property type="molecule type" value="Genomic_DNA"/>
</dbReference>
<feature type="repeat" description="WD" evidence="8">
    <location>
        <begin position="293"/>
        <end position="334"/>
    </location>
</feature>
<dbReference type="InterPro" id="IPR036322">
    <property type="entry name" value="WD40_repeat_dom_sf"/>
</dbReference>
<comment type="subcellular location">
    <subcellularLocation>
        <location evidence="2">Nucleus</location>
        <location evidence="2">Nucleolus</location>
    </subcellularLocation>
</comment>
<protein>
    <recommendedName>
        <fullName evidence="7">U three protein 7</fullName>
    </recommendedName>
</protein>
<evidence type="ECO:0000256" key="6">
    <source>
        <dbReference type="ARBA" id="ARBA00023242"/>
    </source>
</evidence>
<name>A0A8T9C5L6_9HELO</name>
<dbReference type="OrthoDB" id="10251154at2759"/>
<keyword evidence="3" id="KW-0698">rRNA processing</keyword>
<evidence type="ECO:0000256" key="3">
    <source>
        <dbReference type="ARBA" id="ARBA00022552"/>
    </source>
</evidence>
<dbReference type="AlphaFoldDB" id="A0A8T9C5L6"/>
<comment type="caution">
    <text evidence="11">The sequence shown here is derived from an EMBL/GenBank/DDBJ whole genome shotgun (WGS) entry which is preliminary data.</text>
</comment>
<feature type="domain" description="BING4 C-terminal" evidence="10">
    <location>
        <begin position="380"/>
        <end position="459"/>
    </location>
</feature>
<dbReference type="PROSITE" id="PS00678">
    <property type="entry name" value="WD_REPEATS_1"/>
    <property type="match status" value="1"/>
</dbReference>
<gene>
    <name evidence="11" type="primary">utp7</name>
    <name evidence="11" type="ORF">LSUE1_G006858</name>
</gene>
<feature type="compositionally biased region" description="Basic and acidic residues" evidence="9">
    <location>
        <begin position="474"/>
        <end position="492"/>
    </location>
</feature>
<dbReference type="InterPro" id="IPR019775">
    <property type="entry name" value="WD40_repeat_CS"/>
</dbReference>
<dbReference type="Gene3D" id="2.130.10.10">
    <property type="entry name" value="YVTN repeat-like/Quinoprotein amine dehydrogenase"/>
    <property type="match status" value="1"/>
</dbReference>
<dbReference type="InterPro" id="IPR001680">
    <property type="entry name" value="WD40_rpt"/>
</dbReference>
<dbReference type="PROSITE" id="PS50082">
    <property type="entry name" value="WD_REPEATS_2"/>
    <property type="match status" value="1"/>
</dbReference>
<dbReference type="PROSITE" id="PS50294">
    <property type="entry name" value="WD_REPEATS_REGION"/>
    <property type="match status" value="1"/>
</dbReference>
<evidence type="ECO:0000259" key="10">
    <source>
        <dbReference type="SMART" id="SM01033"/>
    </source>
</evidence>
<sequence length="553" mass="63011">MENNHPQRVRDSQDTSNNGAIAIKRARTDFTGDDALVQMQRRKEAVEQYGRGRKIHVKGIRDKKLRGNLKSLESKYKNASLRLKDSEILHENTSGFLEPESPLERTNKVRQEDIVRDVSIETAKKRFDLKLEPLGPYVCDYTRNGRDLLLAGRKGHVATMDWREGKLGCELQLGETVRDAKWLHNNQFFAVAQKKYVYVYDRAGVEIHCLKKHIEVTNMEFLPYHYLLATVGNPGYLKYQDISTGNVVIEIPTKLGSPTSLTQNPSNAILHMGHQNGTVTLWSPNSTTPLVKLLAHRGPVRALAVDREGRYMVSTGQDMKMSVWDIRMFKEVNSYFTRRPASSVAISDRGLTAVGWGTSTSIWRGLFSKHALEQEKIQSPYMAWGGEGKRIERVRWCPYEDLLGVSHDKGFSSIIVPGAGEANFDALEVNPYENTKQRQEAEVKSLLNKLQPEMISLNPEYIGNLDLVSAEQRKAEKDLDKKPKDPIADIKNRGRGKNSSLRKFLRKKGTRNIVDERRMRIEELRKSQNVRDINRLKESEAELGPALSRFARK</sequence>
<evidence type="ECO:0000256" key="9">
    <source>
        <dbReference type="SAM" id="MobiDB-lite"/>
    </source>
</evidence>
<dbReference type="PANTHER" id="PTHR14085:SF3">
    <property type="entry name" value="WD REPEAT-CONTAINING PROTEIN 46"/>
    <property type="match status" value="1"/>
</dbReference>
<dbReference type="SMART" id="SM00320">
    <property type="entry name" value="WD40"/>
    <property type="match status" value="4"/>
</dbReference>
<dbReference type="Pfam" id="PF00400">
    <property type="entry name" value="WD40"/>
    <property type="match status" value="1"/>
</dbReference>
<feature type="region of interest" description="Disordered" evidence="9">
    <location>
        <begin position="474"/>
        <end position="500"/>
    </location>
</feature>
<reference evidence="11 12" key="1">
    <citation type="submission" date="2018-05" db="EMBL/GenBank/DDBJ databases">
        <title>Genome sequencing and assembly of the regulated plant pathogen Lachnellula willkommii and related sister species for the development of diagnostic species identification markers.</title>
        <authorList>
            <person name="Giroux E."/>
            <person name="Bilodeau G."/>
        </authorList>
    </citation>
    <scope>NUCLEOTIDE SEQUENCE [LARGE SCALE GENOMIC DNA]</scope>
    <source>
        <strain evidence="11 12">CBS 268.59</strain>
    </source>
</reference>
<keyword evidence="4 8" id="KW-0853">WD repeat</keyword>
<evidence type="ECO:0000256" key="7">
    <source>
        <dbReference type="ARBA" id="ARBA00076453"/>
    </source>
</evidence>
<evidence type="ECO:0000313" key="11">
    <source>
        <dbReference type="EMBL" id="TVY80312.1"/>
    </source>
</evidence>
<evidence type="ECO:0000256" key="5">
    <source>
        <dbReference type="ARBA" id="ARBA00022737"/>
    </source>
</evidence>
<dbReference type="Pfam" id="PF08149">
    <property type="entry name" value="BING4CT"/>
    <property type="match status" value="1"/>
</dbReference>
<evidence type="ECO:0000256" key="4">
    <source>
        <dbReference type="ARBA" id="ARBA00022574"/>
    </source>
</evidence>
<evidence type="ECO:0000256" key="8">
    <source>
        <dbReference type="PROSITE-ProRule" id="PRU00221"/>
    </source>
</evidence>
<dbReference type="PANTHER" id="PTHR14085">
    <property type="entry name" value="WD-REPEAT PROTEIN BING4"/>
    <property type="match status" value="1"/>
</dbReference>
<dbReference type="GO" id="GO:0030686">
    <property type="term" value="C:90S preribosome"/>
    <property type="evidence" value="ECO:0007669"/>
    <property type="project" value="TreeGrafter"/>
</dbReference>
<accession>A0A8T9C5L6</accession>
<evidence type="ECO:0000256" key="1">
    <source>
        <dbReference type="ARBA" id="ARBA00004099"/>
    </source>
</evidence>
<dbReference type="SUPFAM" id="SSF50978">
    <property type="entry name" value="WD40 repeat-like"/>
    <property type="match status" value="1"/>
</dbReference>
<proteinExistence type="predicted"/>
<keyword evidence="6" id="KW-0539">Nucleus</keyword>
<dbReference type="Proteomes" id="UP000469558">
    <property type="component" value="Unassembled WGS sequence"/>
</dbReference>
<dbReference type="GO" id="GO:0032040">
    <property type="term" value="C:small-subunit processome"/>
    <property type="evidence" value="ECO:0007669"/>
    <property type="project" value="TreeGrafter"/>
</dbReference>
<keyword evidence="12" id="KW-1185">Reference proteome</keyword>
<dbReference type="InterPro" id="IPR012952">
    <property type="entry name" value="BING4_C_dom"/>
</dbReference>
<dbReference type="SMART" id="SM01033">
    <property type="entry name" value="BING4CT"/>
    <property type="match status" value="1"/>
</dbReference>
<comment type="function">
    <text evidence="1">Involved in nucleolar processing of pre-18S ribosomal RNA.</text>
</comment>
<dbReference type="FunFam" id="2.130.10.10:FF:000378">
    <property type="entry name" value="U3 small nucleolar RNA-associated protein 7"/>
    <property type="match status" value="1"/>
</dbReference>
<dbReference type="InterPro" id="IPR015943">
    <property type="entry name" value="WD40/YVTN_repeat-like_dom_sf"/>
</dbReference>
<keyword evidence="5" id="KW-0677">Repeat</keyword>